<evidence type="ECO:0000259" key="11">
    <source>
        <dbReference type="PROSITE" id="PS50262"/>
    </source>
</evidence>
<comment type="similarity">
    <text evidence="9">Belongs to the G-protein coupled receptor 1 family.</text>
</comment>
<dbReference type="KEGG" id="aam:106493024"/>
<evidence type="ECO:0000256" key="4">
    <source>
        <dbReference type="ARBA" id="ARBA00022989"/>
    </source>
</evidence>
<dbReference type="AlphaFoldDB" id="A0A8B7JBI0"/>
<dbReference type="InterPro" id="IPR017452">
    <property type="entry name" value="GPCR_Rhodpsn_7TM"/>
</dbReference>
<dbReference type="OrthoDB" id="10018446at2759"/>
<evidence type="ECO:0000256" key="1">
    <source>
        <dbReference type="ARBA" id="ARBA00004651"/>
    </source>
</evidence>
<dbReference type="PRINTS" id="PR00237">
    <property type="entry name" value="GPCRRHODOPSN"/>
</dbReference>
<evidence type="ECO:0000256" key="2">
    <source>
        <dbReference type="ARBA" id="ARBA00022475"/>
    </source>
</evidence>
<keyword evidence="3 9" id="KW-0812">Transmembrane</keyword>
<feature type="transmembrane region" description="Helical" evidence="10">
    <location>
        <begin position="265"/>
        <end position="288"/>
    </location>
</feature>
<feature type="transmembrane region" description="Helical" evidence="10">
    <location>
        <begin position="90"/>
        <end position="113"/>
    </location>
</feature>
<feature type="transmembrane region" description="Helical" evidence="10">
    <location>
        <begin position="226"/>
        <end position="253"/>
    </location>
</feature>
<dbReference type="GeneID" id="106493024"/>
<keyword evidence="7 9" id="KW-0675">Receptor</keyword>
<evidence type="ECO:0000256" key="9">
    <source>
        <dbReference type="RuleBase" id="RU000688"/>
    </source>
</evidence>
<feature type="transmembrane region" description="Helical" evidence="10">
    <location>
        <begin position="50"/>
        <end position="70"/>
    </location>
</feature>
<evidence type="ECO:0000256" key="10">
    <source>
        <dbReference type="SAM" id="Phobius"/>
    </source>
</evidence>
<dbReference type="GO" id="GO:0004930">
    <property type="term" value="F:G protein-coupled receptor activity"/>
    <property type="evidence" value="ECO:0007669"/>
    <property type="project" value="UniProtKB-KW"/>
</dbReference>
<dbReference type="CDD" id="cd15922">
    <property type="entry name" value="7tmA_P2Y-like"/>
    <property type="match status" value="1"/>
</dbReference>
<keyword evidence="5 9" id="KW-0297">G-protein coupled receptor</keyword>
<feature type="transmembrane region" description="Helical" evidence="10">
    <location>
        <begin position="15"/>
        <end position="38"/>
    </location>
</feature>
<dbReference type="PROSITE" id="PS00237">
    <property type="entry name" value="G_PROTEIN_RECEP_F1_1"/>
    <property type="match status" value="1"/>
</dbReference>
<proteinExistence type="inferred from homology"/>
<dbReference type="PANTHER" id="PTHR24231:SF35">
    <property type="entry name" value="P2Y PURINOCEPTOR 4-LIKE"/>
    <property type="match status" value="1"/>
</dbReference>
<evidence type="ECO:0000256" key="8">
    <source>
        <dbReference type="ARBA" id="ARBA00023224"/>
    </source>
</evidence>
<dbReference type="Gene3D" id="1.20.1070.10">
    <property type="entry name" value="Rhodopsin 7-helix transmembrane proteins"/>
    <property type="match status" value="1"/>
</dbReference>
<organism evidence="12 13">
    <name type="scientific">Apteryx mantelli</name>
    <name type="common">North Island brown kiwi</name>
    <dbReference type="NCBI Taxonomy" id="2696672"/>
    <lineage>
        <taxon>Eukaryota</taxon>
        <taxon>Metazoa</taxon>
        <taxon>Chordata</taxon>
        <taxon>Craniata</taxon>
        <taxon>Vertebrata</taxon>
        <taxon>Euteleostomi</taxon>
        <taxon>Archelosauria</taxon>
        <taxon>Archosauria</taxon>
        <taxon>Dinosauria</taxon>
        <taxon>Saurischia</taxon>
        <taxon>Theropoda</taxon>
        <taxon>Coelurosauria</taxon>
        <taxon>Aves</taxon>
        <taxon>Palaeognathae</taxon>
        <taxon>Apterygiformes</taxon>
        <taxon>Apterygidae</taxon>
        <taxon>Apteryx</taxon>
    </lineage>
</organism>
<accession>A0A8B7JBI0</accession>
<sequence>MNTSMDCMSQGLHPVIPALGTLLLLGCILLNGVSFWVFCFHIKKWDSGMILQFSLVLGDILIIPAAPFRIAYFSLGNQWPFGQFLCQLEVFLHAIHMYGSIYFLMLICIHRYFVVVRYKNKSIWKKKTFLRKLCLFVWLVVFVQGLPLFFLLKTSLVNGSPKCLNIHQSELASVYFFYNMAISFFSFLLPFAISLAFGALLGAAIAKTANKSSRGKRIKKRSLQMITVSLVIFALCFGPLHICRTVGVIVKYYGMSCELLHQVEVAYYVCWIFTTANTCLDPLIYVFANEKFKKSFADSFRKHWGTKHEMSGSHSRPSQGIHQGGCLF</sequence>
<comment type="subcellular location">
    <subcellularLocation>
        <location evidence="1">Cell membrane</location>
        <topology evidence="1">Multi-pass membrane protein</topology>
    </subcellularLocation>
</comment>
<keyword evidence="6 10" id="KW-0472">Membrane</keyword>
<keyword evidence="8 9" id="KW-0807">Transducer</keyword>
<keyword evidence="2" id="KW-1003">Cell membrane</keyword>
<evidence type="ECO:0000256" key="5">
    <source>
        <dbReference type="ARBA" id="ARBA00023040"/>
    </source>
</evidence>
<name>A0A8B7JBI0_9AVES</name>
<evidence type="ECO:0000256" key="3">
    <source>
        <dbReference type="ARBA" id="ARBA00022692"/>
    </source>
</evidence>
<dbReference type="Proteomes" id="UP001652627">
    <property type="component" value="Chromosome 21"/>
</dbReference>
<feature type="transmembrane region" description="Helical" evidence="10">
    <location>
        <begin position="172"/>
        <end position="205"/>
    </location>
</feature>
<dbReference type="InterPro" id="IPR000276">
    <property type="entry name" value="GPCR_Rhodpsn"/>
</dbReference>
<evidence type="ECO:0000256" key="6">
    <source>
        <dbReference type="ARBA" id="ARBA00023136"/>
    </source>
</evidence>
<dbReference type="GO" id="GO:0005886">
    <property type="term" value="C:plasma membrane"/>
    <property type="evidence" value="ECO:0007669"/>
    <property type="project" value="UniProtKB-SubCell"/>
</dbReference>
<dbReference type="RefSeq" id="XP_013808435.1">
    <property type="nucleotide sequence ID" value="XM_013952981.2"/>
</dbReference>
<gene>
    <name evidence="13" type="primary">LOC106493024</name>
</gene>
<dbReference type="SUPFAM" id="SSF81321">
    <property type="entry name" value="Family A G protein-coupled receptor-like"/>
    <property type="match status" value="1"/>
</dbReference>
<dbReference type="Pfam" id="PF00001">
    <property type="entry name" value="7tm_1"/>
    <property type="match status" value="1"/>
</dbReference>
<dbReference type="PANTHER" id="PTHR24231">
    <property type="entry name" value="PURINOCEPTOR-RELATED G-PROTEIN COUPLED RECEPTOR"/>
    <property type="match status" value="1"/>
</dbReference>
<evidence type="ECO:0000313" key="13">
    <source>
        <dbReference type="RefSeq" id="XP_013808435.1"/>
    </source>
</evidence>
<evidence type="ECO:0000256" key="7">
    <source>
        <dbReference type="ARBA" id="ARBA00023170"/>
    </source>
</evidence>
<feature type="domain" description="G-protein coupled receptors family 1 profile" evidence="11">
    <location>
        <begin position="30"/>
        <end position="285"/>
    </location>
</feature>
<keyword evidence="4 10" id="KW-1133">Transmembrane helix</keyword>
<feature type="transmembrane region" description="Helical" evidence="10">
    <location>
        <begin position="133"/>
        <end position="152"/>
    </location>
</feature>
<protein>
    <submittedName>
        <fullName evidence="13">P2Y purinoceptor 2-like</fullName>
    </submittedName>
</protein>
<dbReference type="PROSITE" id="PS50262">
    <property type="entry name" value="G_PROTEIN_RECEP_F1_2"/>
    <property type="match status" value="1"/>
</dbReference>
<reference evidence="13" key="1">
    <citation type="submission" date="2025-08" db="UniProtKB">
        <authorList>
            <consortium name="RefSeq"/>
        </authorList>
    </citation>
    <scope>IDENTIFICATION</scope>
    <source>
        <tissue evidence="13">Blood</tissue>
    </source>
</reference>
<keyword evidence="12" id="KW-1185">Reference proteome</keyword>
<evidence type="ECO:0000313" key="12">
    <source>
        <dbReference type="Proteomes" id="UP001652627"/>
    </source>
</evidence>